<gene>
    <name evidence="2" type="ORF">ENS64_18190</name>
</gene>
<accession>A0A7C4QKM1</accession>
<dbReference type="InterPro" id="IPR016457">
    <property type="entry name" value="Formylmethanofuran_DH_bsu"/>
</dbReference>
<dbReference type="PIRSF" id="PIRSF005646">
    <property type="entry name" value="FwdB"/>
    <property type="match status" value="1"/>
</dbReference>
<dbReference type="NCBIfam" id="TIGR03129">
    <property type="entry name" value="one_C_dehyd_B"/>
    <property type="match status" value="1"/>
</dbReference>
<dbReference type="PANTHER" id="PTHR43105">
    <property type="entry name" value="RESPIRATORY NITRATE REDUCTASE"/>
    <property type="match status" value="1"/>
</dbReference>
<dbReference type="PANTHER" id="PTHR43105:SF14">
    <property type="entry name" value="FORMATE DEHYDROGENASE H"/>
    <property type="match status" value="1"/>
</dbReference>
<dbReference type="CDD" id="cd02761">
    <property type="entry name" value="MopB_FmdB-FwdB"/>
    <property type="match status" value="1"/>
</dbReference>
<comment type="caution">
    <text evidence="2">The sequence shown here is derived from an EMBL/GenBank/DDBJ whole genome shotgun (WGS) entry which is preliminary data.</text>
</comment>
<dbReference type="SUPFAM" id="SSF53706">
    <property type="entry name" value="Formate dehydrogenase/DMSO reductase, domains 1-3"/>
    <property type="match status" value="1"/>
</dbReference>
<dbReference type="InterPro" id="IPR050123">
    <property type="entry name" value="Prok_molybdopt-oxidoreductase"/>
</dbReference>
<proteinExistence type="predicted"/>
<sequence length="452" mass="49413">MRGSTMVSPAAAAAAGNGNLTIISDATCTFCGCVCDDIELTVQDNHRIIEAKRACVLGKAWFLNHQIEDRPSCLIEGRAAPLEEGYDRAARILTEGKYPIIYGLSDSPCEAQRVAVSIADWIGGIIDTTTSVCHGPSGMAFQGVGEVTCSLGEVANRGDFIMFWGSNPAESHPRHFTKYSLMPKGLFVPNGRKDRTCVIVDVRKTKSAKAADLFIQIKPRKDFEALWTLRALAKGLELDGELVERETGVALAVWQDLMQRMKAARFGVIFFGMGLTMTRGKHCNSEALLALTRDLNAFTRFTAKPNRGHGNVTGADNVVAWRTGYQFGVNHARGYPRFNPGEYTTADTLARGEADCAMMIACDPMANFSEPARRHLASIPYIALDTKETPTTRQATVAFTVATYGINTGGTVYRMDDVPIPLRPAFPSPHPSDFEVLSQIERRVKQLVGIRV</sequence>
<reference evidence="2" key="1">
    <citation type="journal article" date="2020" name="mSystems">
        <title>Genome- and Community-Level Interaction Insights into Carbon Utilization and Element Cycling Functions of Hydrothermarchaeota in Hydrothermal Sediment.</title>
        <authorList>
            <person name="Zhou Z."/>
            <person name="Liu Y."/>
            <person name="Xu W."/>
            <person name="Pan J."/>
            <person name="Luo Z.H."/>
            <person name="Li M."/>
        </authorList>
    </citation>
    <scope>NUCLEOTIDE SEQUENCE [LARGE SCALE GENOMIC DNA]</scope>
    <source>
        <strain evidence="2">SpSt-508</strain>
    </source>
</reference>
<keyword evidence="1" id="KW-0560">Oxidoreductase</keyword>
<name>A0A7C4QKM1_9PLAN</name>
<dbReference type="GO" id="GO:0003954">
    <property type="term" value="F:NADH dehydrogenase activity"/>
    <property type="evidence" value="ECO:0007669"/>
    <property type="project" value="TreeGrafter"/>
</dbReference>
<organism evidence="2">
    <name type="scientific">Schlesneria paludicola</name>
    <dbReference type="NCBI Taxonomy" id="360056"/>
    <lineage>
        <taxon>Bacteria</taxon>
        <taxon>Pseudomonadati</taxon>
        <taxon>Planctomycetota</taxon>
        <taxon>Planctomycetia</taxon>
        <taxon>Planctomycetales</taxon>
        <taxon>Planctomycetaceae</taxon>
        <taxon>Schlesneria</taxon>
    </lineage>
</organism>
<dbReference type="AlphaFoldDB" id="A0A7C4QKM1"/>
<dbReference type="GO" id="GO:0018493">
    <property type="term" value="F:formylmethanofuran dehydrogenase activity"/>
    <property type="evidence" value="ECO:0007669"/>
    <property type="project" value="InterPro"/>
</dbReference>
<dbReference type="GO" id="GO:0016020">
    <property type="term" value="C:membrane"/>
    <property type="evidence" value="ECO:0007669"/>
    <property type="project" value="TreeGrafter"/>
</dbReference>
<evidence type="ECO:0000256" key="1">
    <source>
        <dbReference type="ARBA" id="ARBA00023002"/>
    </source>
</evidence>
<dbReference type="Gene3D" id="3.40.228.10">
    <property type="entry name" value="Dimethylsulfoxide Reductase, domain 2"/>
    <property type="match status" value="1"/>
</dbReference>
<dbReference type="GO" id="GO:0015948">
    <property type="term" value="P:methanogenesis"/>
    <property type="evidence" value="ECO:0007669"/>
    <property type="project" value="InterPro"/>
</dbReference>
<dbReference type="EMBL" id="DSVQ01000019">
    <property type="protein sequence ID" value="HGT41181.1"/>
    <property type="molecule type" value="Genomic_DNA"/>
</dbReference>
<protein>
    <submittedName>
        <fullName evidence="2">Formylmethanofuran dehydrogenase subunit B</fullName>
    </submittedName>
</protein>
<evidence type="ECO:0000313" key="2">
    <source>
        <dbReference type="EMBL" id="HGT41181.1"/>
    </source>
</evidence>
<dbReference type="GO" id="GO:0022904">
    <property type="term" value="P:respiratory electron transport chain"/>
    <property type="evidence" value="ECO:0007669"/>
    <property type="project" value="TreeGrafter"/>
</dbReference>